<reference evidence="3" key="1">
    <citation type="submission" date="2009-01" db="EMBL/GenBank/DDBJ databases">
        <title>The Genome Sequence of Brucella pinnipedialis M292/94/1.</title>
        <authorList>
            <consortium name="The Broad Institute Genome Sequencing Platform"/>
            <person name="Ward D."/>
            <person name="Young S.K."/>
            <person name="Kodira C.D."/>
            <person name="Zeng Q."/>
            <person name="Koehrsen M."/>
            <person name="Alvarado L."/>
            <person name="Berlin A."/>
            <person name="Borenstein D."/>
            <person name="Chen Z."/>
            <person name="Engels R."/>
            <person name="Freedman E."/>
            <person name="Gellesch M."/>
            <person name="Goldberg J."/>
            <person name="Griggs A."/>
            <person name="Gujja S."/>
            <person name="Heiman D."/>
            <person name="Hepburn T."/>
            <person name="Howarth C."/>
            <person name="Jen D."/>
            <person name="Larson L."/>
            <person name="Lewis B."/>
            <person name="Mehta T."/>
            <person name="Park D."/>
            <person name="Pearson M."/>
            <person name="Roberts A."/>
            <person name="Saif S."/>
            <person name="Shea T."/>
            <person name="Shenoy N."/>
            <person name="Sisk P."/>
            <person name="Stolte C."/>
            <person name="Sykes S."/>
            <person name="Walk T."/>
            <person name="White J."/>
            <person name="Yandava C."/>
            <person name="Whatmore A.M."/>
            <person name="Perrett L.L."/>
            <person name="O'Callaghan D."/>
            <person name="Nusbaum C."/>
            <person name="Galagan J."/>
            <person name="Birren B."/>
        </authorList>
    </citation>
    <scope>NUCLEOTIDE SEQUENCE [LARGE SCALE GENOMIC DNA]</scope>
    <source>
        <strain evidence="3">M292/94/1</strain>
    </source>
</reference>
<dbReference type="SUPFAM" id="SSF56601">
    <property type="entry name" value="beta-lactamase/transpeptidase-like"/>
    <property type="match status" value="1"/>
</dbReference>
<dbReference type="Proteomes" id="UP000004659">
    <property type="component" value="Unassembled WGS sequence"/>
</dbReference>
<dbReference type="Gene3D" id="3.40.710.10">
    <property type="entry name" value="DD-peptidase/beta-lactamase superfamily"/>
    <property type="match status" value="1"/>
</dbReference>
<dbReference type="GO" id="GO:0016787">
    <property type="term" value="F:hydrolase activity"/>
    <property type="evidence" value="ECO:0007669"/>
    <property type="project" value="UniProtKB-KW"/>
</dbReference>
<dbReference type="AlphaFoldDB" id="A0A0E1WUX6"/>
<evidence type="ECO:0000259" key="2">
    <source>
        <dbReference type="Pfam" id="PF00144"/>
    </source>
</evidence>
<evidence type="ECO:0000256" key="1">
    <source>
        <dbReference type="SAM" id="Phobius"/>
    </source>
</evidence>
<keyword evidence="1" id="KW-0812">Transmembrane</keyword>
<dbReference type="Pfam" id="PF00144">
    <property type="entry name" value="Beta-lactamase"/>
    <property type="match status" value="1"/>
</dbReference>
<name>A0A0E1WUX6_9HYPH</name>
<dbReference type="InterPro" id="IPR001466">
    <property type="entry name" value="Beta-lactam-related"/>
</dbReference>
<keyword evidence="1" id="KW-0472">Membrane</keyword>
<accession>A0A0E1WUX6</accession>
<keyword evidence="1" id="KW-1133">Transmembrane helix</keyword>
<dbReference type="EMBL" id="EQ999534">
    <property type="protein sequence ID" value="EEZ28620.1"/>
    <property type="molecule type" value="Genomic_DNA"/>
</dbReference>
<evidence type="ECO:0000313" key="3">
    <source>
        <dbReference type="EMBL" id="EEZ28620.1"/>
    </source>
</evidence>
<feature type="transmembrane region" description="Helical" evidence="1">
    <location>
        <begin position="21"/>
        <end position="41"/>
    </location>
</feature>
<feature type="domain" description="Beta-lactamase-related" evidence="2">
    <location>
        <begin position="118"/>
        <end position="392"/>
    </location>
</feature>
<keyword evidence="3" id="KW-0378">Hydrolase</keyword>
<dbReference type="InterPro" id="IPR012338">
    <property type="entry name" value="Beta-lactam/transpept-like"/>
</dbReference>
<dbReference type="HOGENOM" id="CLU_030169_0_2_5"/>
<sequence length="419" mass="47486">MIFLFRYQVYKGEEMKRLFRFALYLCVALIIFAGAGTVIFWKKINEYWAVYQYAQVFKPDTINENFRSLYKKYPSVRVPHTGEVSPLPRGEQPLPETYTYKGETRKVADWLERTDTTGFIVLKDGVVVHEQYERGNSETTQSIAMSLSKSFVSFLVGNAVRDGQIKLDQTVDHYAPLLKEGGYKEVTVKNVLQMSSGIGFNENYGDLNSDIVRYIVQMLTGSVDDFTAKLKNEVPQGTINHYVSADTQVLAMVLEGATGVPFQKYFEDKLWSRLGAEADAYWLTDEKGDVVAAGGLNAVLRDYARFGLLYMNEGRNYRGEQLVPAQWVHDSVTPDQPYLMPGRKDALGKIPFGYGYQWWIPVEPEGDFCAVGIYGQFIYVNPAKHVVIAKTSAYPNYNIDGQKVKDESMYVFQAIANAL</sequence>
<dbReference type="PANTHER" id="PTHR43283:SF14">
    <property type="entry name" value="BLL8153 PROTEIN"/>
    <property type="match status" value="1"/>
</dbReference>
<dbReference type="InterPro" id="IPR050789">
    <property type="entry name" value="Diverse_Enzym_Activities"/>
</dbReference>
<organism evidence="3">
    <name type="scientific">Brucella pinnipedialis M292/94/1</name>
    <dbReference type="NCBI Taxonomy" id="520462"/>
    <lineage>
        <taxon>Bacteria</taxon>
        <taxon>Pseudomonadati</taxon>
        <taxon>Pseudomonadota</taxon>
        <taxon>Alphaproteobacteria</taxon>
        <taxon>Hyphomicrobiales</taxon>
        <taxon>Brucellaceae</taxon>
        <taxon>Brucella/Ochrobactrum group</taxon>
        <taxon>Brucella</taxon>
    </lineage>
</organism>
<proteinExistence type="predicted"/>
<protein>
    <submittedName>
        <fullName evidence="3">6-aminohexanoate-dimer hydrolase</fullName>
    </submittedName>
</protein>
<dbReference type="PANTHER" id="PTHR43283">
    <property type="entry name" value="BETA-LACTAMASE-RELATED"/>
    <property type="match status" value="1"/>
</dbReference>
<gene>
    <name evidence="3" type="ORF">BALG_01973</name>
</gene>